<feature type="signal peptide" evidence="1">
    <location>
        <begin position="1"/>
        <end position="29"/>
    </location>
</feature>
<keyword evidence="2" id="KW-1185">Reference proteome</keyword>
<reference evidence="3" key="1">
    <citation type="submission" date="2024-02" db="UniProtKB">
        <authorList>
            <consortium name="WormBaseParasite"/>
        </authorList>
    </citation>
    <scope>IDENTIFICATION</scope>
</reference>
<name>A0AAF3FB84_9BILA</name>
<evidence type="ECO:0000313" key="2">
    <source>
        <dbReference type="Proteomes" id="UP000887575"/>
    </source>
</evidence>
<evidence type="ECO:0000313" key="3">
    <source>
        <dbReference type="WBParaSite" id="MBELARI_LOCUS4188"/>
    </source>
</evidence>
<protein>
    <submittedName>
        <fullName evidence="3">Uncharacterized protein</fullName>
    </submittedName>
</protein>
<proteinExistence type="predicted"/>
<feature type="chain" id="PRO_5041954535" evidence="1">
    <location>
        <begin position="30"/>
        <end position="208"/>
    </location>
</feature>
<sequence length="208" mass="22902">MGITWREAIANIAFSLLFAILPLVQPQLALNTVYPPVGCPHWGICANNTYDPSYTTYYQCFPNFCVCNDGTTDDLTLTETYYYDELTTQPPSFQRCATVSDVYAGCYAYSDINSKADCNTTISAQPTVDSCRTIFQNSLLNIDSSDTYYCVMGNECGVCEQNPFAGKTLYNDSACNQPCGTEANYNTTKGSGKSKTTTTSWGLYSYKG</sequence>
<dbReference type="WBParaSite" id="MBELARI_LOCUS4188">
    <property type="protein sequence ID" value="MBELARI_LOCUS4188"/>
    <property type="gene ID" value="MBELARI_LOCUS4188"/>
</dbReference>
<accession>A0AAF3FB84</accession>
<keyword evidence="1" id="KW-0732">Signal</keyword>
<organism evidence="2 3">
    <name type="scientific">Mesorhabditis belari</name>
    <dbReference type="NCBI Taxonomy" id="2138241"/>
    <lineage>
        <taxon>Eukaryota</taxon>
        <taxon>Metazoa</taxon>
        <taxon>Ecdysozoa</taxon>
        <taxon>Nematoda</taxon>
        <taxon>Chromadorea</taxon>
        <taxon>Rhabditida</taxon>
        <taxon>Rhabditina</taxon>
        <taxon>Rhabditomorpha</taxon>
        <taxon>Rhabditoidea</taxon>
        <taxon>Rhabditidae</taxon>
        <taxon>Mesorhabditinae</taxon>
        <taxon>Mesorhabditis</taxon>
    </lineage>
</organism>
<dbReference type="Proteomes" id="UP000887575">
    <property type="component" value="Unassembled WGS sequence"/>
</dbReference>
<evidence type="ECO:0000256" key="1">
    <source>
        <dbReference type="SAM" id="SignalP"/>
    </source>
</evidence>
<dbReference type="AlphaFoldDB" id="A0AAF3FB84"/>